<evidence type="ECO:0000259" key="7">
    <source>
        <dbReference type="PROSITE" id="PS52015"/>
    </source>
</evidence>
<feature type="signal peptide" evidence="6">
    <location>
        <begin position="1"/>
        <end position="24"/>
    </location>
</feature>
<evidence type="ECO:0000256" key="6">
    <source>
        <dbReference type="SAM" id="SignalP"/>
    </source>
</evidence>
<keyword evidence="3" id="KW-1133">Transmembrane helix</keyword>
<proteinExistence type="predicted"/>
<name>A0ABT0S1V8_9SPHN</name>
<dbReference type="RefSeq" id="WP_249831305.1">
    <property type="nucleotide sequence ID" value="NZ_JAMGBE010000002.1"/>
</dbReference>
<dbReference type="SUPFAM" id="SSF74653">
    <property type="entry name" value="TolA/TonB C-terminal domain"/>
    <property type="match status" value="1"/>
</dbReference>
<comment type="subcellular location">
    <subcellularLocation>
        <location evidence="1">Membrane</location>
        <topology evidence="1">Single-pass membrane protein</topology>
    </subcellularLocation>
</comment>
<dbReference type="PROSITE" id="PS52015">
    <property type="entry name" value="TONB_CTD"/>
    <property type="match status" value="1"/>
</dbReference>
<organism evidence="8 9">
    <name type="scientific">Sphingomonas hankyongi</name>
    <dbReference type="NCBI Taxonomy" id="2908209"/>
    <lineage>
        <taxon>Bacteria</taxon>
        <taxon>Pseudomonadati</taxon>
        <taxon>Pseudomonadota</taxon>
        <taxon>Alphaproteobacteria</taxon>
        <taxon>Sphingomonadales</taxon>
        <taxon>Sphingomonadaceae</taxon>
        <taxon>Sphingomonas</taxon>
    </lineage>
</organism>
<dbReference type="InterPro" id="IPR037682">
    <property type="entry name" value="TonB_C"/>
</dbReference>
<evidence type="ECO:0000256" key="1">
    <source>
        <dbReference type="ARBA" id="ARBA00004167"/>
    </source>
</evidence>
<feature type="chain" id="PRO_5046663062" evidence="6">
    <location>
        <begin position="25"/>
        <end position="273"/>
    </location>
</feature>
<evidence type="ECO:0000256" key="2">
    <source>
        <dbReference type="ARBA" id="ARBA00022692"/>
    </source>
</evidence>
<sequence>MIKRVACYAVVGASALVAATPAIGAPLQPLKPWVLDVGEAQCTATREFGKAEDPVTLVIRPAPNGETYELILMRHQVGSSKYASQYPGSVDFGGTPIKVQSLKFRPKDQRLTQHHFRISQTEMQQAKQAPLVTFRSEGLLATSLALRNMPAVLEGLTNCTADLMRYWNTDGVNVGTVAVPSKSDVRTLFTTDDYPMEAFARNQQGTAQFLLLIDTDGKVAACHVVKASGVPSLDGMGCQALRQRATFKPALDRHGKPVRSTYTTPPVSWRLEG</sequence>
<reference evidence="8" key="1">
    <citation type="submission" date="2022-05" db="EMBL/GenBank/DDBJ databases">
        <authorList>
            <person name="Jo J.-H."/>
            <person name="Im W.-T."/>
        </authorList>
    </citation>
    <scope>NUCLEOTIDE SEQUENCE</scope>
    <source>
        <strain evidence="8">SE220</strain>
    </source>
</reference>
<dbReference type="EMBL" id="JAMGBE010000002">
    <property type="protein sequence ID" value="MCL6729834.1"/>
    <property type="molecule type" value="Genomic_DNA"/>
</dbReference>
<evidence type="ECO:0000313" key="8">
    <source>
        <dbReference type="EMBL" id="MCL6729834.1"/>
    </source>
</evidence>
<dbReference type="NCBIfam" id="TIGR01352">
    <property type="entry name" value="tonB_Cterm"/>
    <property type="match status" value="1"/>
</dbReference>
<dbReference type="Pfam" id="PF03544">
    <property type="entry name" value="TonB_C"/>
    <property type="match status" value="1"/>
</dbReference>
<evidence type="ECO:0000256" key="3">
    <source>
        <dbReference type="ARBA" id="ARBA00022989"/>
    </source>
</evidence>
<dbReference type="Proteomes" id="UP001165342">
    <property type="component" value="Unassembled WGS sequence"/>
</dbReference>
<evidence type="ECO:0000256" key="5">
    <source>
        <dbReference type="SAM" id="MobiDB-lite"/>
    </source>
</evidence>
<feature type="region of interest" description="Disordered" evidence="5">
    <location>
        <begin position="254"/>
        <end position="273"/>
    </location>
</feature>
<dbReference type="InterPro" id="IPR006260">
    <property type="entry name" value="TonB/TolA_C"/>
</dbReference>
<dbReference type="Gene3D" id="3.30.1150.10">
    <property type="match status" value="1"/>
</dbReference>
<accession>A0ABT0S1V8</accession>
<evidence type="ECO:0000313" key="9">
    <source>
        <dbReference type="Proteomes" id="UP001165342"/>
    </source>
</evidence>
<evidence type="ECO:0000256" key="4">
    <source>
        <dbReference type="ARBA" id="ARBA00023136"/>
    </source>
</evidence>
<gene>
    <name evidence="8" type="ORF">LZ538_07160</name>
</gene>
<feature type="domain" description="TonB C-terminal" evidence="7">
    <location>
        <begin position="179"/>
        <end position="273"/>
    </location>
</feature>
<keyword evidence="4" id="KW-0472">Membrane</keyword>
<protein>
    <submittedName>
        <fullName evidence="8">Energy transducer TonB</fullName>
    </submittedName>
</protein>
<keyword evidence="9" id="KW-1185">Reference proteome</keyword>
<comment type="caution">
    <text evidence="8">The sequence shown here is derived from an EMBL/GenBank/DDBJ whole genome shotgun (WGS) entry which is preliminary data.</text>
</comment>
<keyword evidence="2" id="KW-0812">Transmembrane</keyword>
<keyword evidence="6" id="KW-0732">Signal</keyword>